<feature type="compositionally biased region" description="Polar residues" evidence="7">
    <location>
        <begin position="598"/>
        <end position="637"/>
    </location>
</feature>
<dbReference type="FunFam" id="2.120.10.80:FF:000049">
    <property type="entry name" value="Cell polarity protein (Tea1)"/>
    <property type="match status" value="1"/>
</dbReference>
<dbReference type="GO" id="GO:0061245">
    <property type="term" value="P:establishment or maintenance of bipolar cell polarity"/>
    <property type="evidence" value="ECO:0007669"/>
    <property type="project" value="TreeGrafter"/>
</dbReference>
<evidence type="ECO:0000256" key="2">
    <source>
        <dbReference type="ARBA" id="ARBA00022441"/>
    </source>
</evidence>
<feature type="compositionally biased region" description="Basic and acidic residues" evidence="7">
    <location>
        <begin position="1446"/>
        <end position="1458"/>
    </location>
</feature>
<feature type="compositionally biased region" description="Low complexity" evidence="7">
    <location>
        <begin position="72"/>
        <end position="88"/>
    </location>
</feature>
<dbReference type="PANTHER" id="PTHR23244">
    <property type="entry name" value="KELCH REPEAT DOMAIN"/>
    <property type="match status" value="1"/>
</dbReference>
<feature type="coiled-coil region" evidence="6">
    <location>
        <begin position="1191"/>
        <end position="1225"/>
    </location>
</feature>
<evidence type="ECO:0000256" key="1">
    <source>
        <dbReference type="ARBA" id="ARBA00004496"/>
    </source>
</evidence>
<proteinExistence type="predicted"/>
<feature type="region of interest" description="Disordered" evidence="7">
    <location>
        <begin position="1333"/>
        <end position="1382"/>
    </location>
</feature>
<feature type="region of interest" description="Disordered" evidence="7">
    <location>
        <begin position="1441"/>
        <end position="1470"/>
    </location>
</feature>
<reference evidence="8 9" key="2">
    <citation type="journal article" date="2013" name="PLoS Genet.">
        <title>Comparative genome structure, secondary metabolite, and effector coding capacity across Cochliobolus pathogens.</title>
        <authorList>
            <person name="Condon B.J."/>
            <person name="Leng Y."/>
            <person name="Wu D."/>
            <person name="Bushley K.E."/>
            <person name="Ohm R.A."/>
            <person name="Otillar R."/>
            <person name="Martin J."/>
            <person name="Schackwitz W."/>
            <person name="Grimwood J."/>
            <person name="MohdZainudin N."/>
            <person name="Xue C."/>
            <person name="Wang R."/>
            <person name="Manning V.A."/>
            <person name="Dhillon B."/>
            <person name="Tu Z.J."/>
            <person name="Steffenson B.J."/>
            <person name="Salamov A."/>
            <person name="Sun H."/>
            <person name="Lowry S."/>
            <person name="LaButti K."/>
            <person name="Han J."/>
            <person name="Copeland A."/>
            <person name="Lindquist E."/>
            <person name="Barry K."/>
            <person name="Schmutz J."/>
            <person name="Baker S.E."/>
            <person name="Ciuffetti L.M."/>
            <person name="Grigoriev I.V."/>
            <person name="Zhong S."/>
            <person name="Turgeon B.G."/>
        </authorList>
    </citation>
    <scope>NUCLEOTIDE SEQUENCE [LARGE SCALE GENOMIC DNA]</scope>
    <source>
        <strain evidence="9">28A</strain>
    </source>
</reference>
<feature type="coiled-coil region" evidence="6">
    <location>
        <begin position="1026"/>
        <end position="1109"/>
    </location>
</feature>
<evidence type="ECO:0000256" key="5">
    <source>
        <dbReference type="ARBA" id="ARBA00023054"/>
    </source>
</evidence>
<evidence type="ECO:0000256" key="3">
    <source>
        <dbReference type="ARBA" id="ARBA00022490"/>
    </source>
</evidence>
<feature type="compositionally biased region" description="Basic and acidic residues" evidence="7">
    <location>
        <begin position="933"/>
        <end position="945"/>
    </location>
</feature>
<dbReference type="Gene3D" id="1.20.5.1700">
    <property type="match status" value="1"/>
</dbReference>
<evidence type="ECO:0000256" key="7">
    <source>
        <dbReference type="SAM" id="MobiDB-lite"/>
    </source>
</evidence>
<feature type="compositionally biased region" description="Polar residues" evidence="7">
    <location>
        <begin position="487"/>
        <end position="503"/>
    </location>
</feature>
<dbReference type="eggNOG" id="KOG0379">
    <property type="taxonomic scope" value="Eukaryota"/>
</dbReference>
<reference evidence="8 9" key="1">
    <citation type="journal article" date="2012" name="PLoS Pathog.">
        <title>Diverse lifestyles and strategies of plant pathogenesis encoded in the genomes of eighteen Dothideomycetes fungi.</title>
        <authorList>
            <person name="Ohm R.A."/>
            <person name="Feau N."/>
            <person name="Henrissat B."/>
            <person name="Schoch C.L."/>
            <person name="Horwitz B.A."/>
            <person name="Barry K.W."/>
            <person name="Condon B.J."/>
            <person name="Copeland A.C."/>
            <person name="Dhillon B."/>
            <person name="Glaser F."/>
            <person name="Hesse C.N."/>
            <person name="Kosti I."/>
            <person name="LaButti K."/>
            <person name="Lindquist E.A."/>
            <person name="Lucas S."/>
            <person name="Salamov A.A."/>
            <person name="Bradshaw R.E."/>
            <person name="Ciuffetti L."/>
            <person name="Hamelin R.C."/>
            <person name="Kema G.H.J."/>
            <person name="Lawrence C."/>
            <person name="Scott J.A."/>
            <person name="Spatafora J.W."/>
            <person name="Turgeon B.G."/>
            <person name="de Wit P.J.G.M."/>
            <person name="Zhong S."/>
            <person name="Goodwin S.B."/>
            <person name="Grigoriev I.V."/>
        </authorList>
    </citation>
    <scope>NUCLEOTIDE SEQUENCE [LARGE SCALE GENOMIC DNA]</scope>
    <source>
        <strain evidence="9">28A</strain>
    </source>
</reference>
<evidence type="ECO:0008006" key="10">
    <source>
        <dbReference type="Google" id="ProtNLM"/>
    </source>
</evidence>
<feature type="coiled-coil region" evidence="6">
    <location>
        <begin position="801"/>
        <end position="870"/>
    </location>
</feature>
<feature type="compositionally biased region" description="Polar residues" evidence="7">
    <location>
        <begin position="1362"/>
        <end position="1373"/>
    </location>
</feature>
<feature type="compositionally biased region" description="Pro residues" evidence="7">
    <location>
        <begin position="518"/>
        <end position="530"/>
    </location>
</feature>
<accession>R0JIR7</accession>
<keyword evidence="4" id="KW-0677">Repeat</keyword>
<comment type="subcellular location">
    <subcellularLocation>
        <location evidence="1">Cytoplasm</location>
    </subcellularLocation>
</comment>
<dbReference type="OrthoDB" id="45365at2759"/>
<gene>
    <name evidence="8" type="ORF">SETTUDRAFT_157190</name>
</gene>
<feature type="region of interest" description="Disordered" evidence="7">
    <location>
        <begin position="449"/>
        <end position="661"/>
    </location>
</feature>
<dbReference type="InterPro" id="IPR015915">
    <property type="entry name" value="Kelch-typ_b-propeller"/>
</dbReference>
<evidence type="ECO:0000313" key="8">
    <source>
        <dbReference type="EMBL" id="EOA81238.1"/>
    </source>
</evidence>
<feature type="compositionally biased region" description="Polar residues" evidence="7">
    <location>
        <begin position="32"/>
        <end position="50"/>
    </location>
</feature>
<dbReference type="Gene3D" id="2.120.10.80">
    <property type="entry name" value="Kelch-type beta propeller"/>
    <property type="match status" value="1"/>
</dbReference>
<keyword evidence="2" id="KW-0880">Kelch repeat</keyword>
<feature type="compositionally biased region" description="Basic and acidic residues" evidence="7">
    <location>
        <begin position="639"/>
        <end position="650"/>
    </location>
</feature>
<evidence type="ECO:0000256" key="4">
    <source>
        <dbReference type="ARBA" id="ARBA00022737"/>
    </source>
</evidence>
<keyword evidence="5 6" id="KW-0175">Coiled coil</keyword>
<keyword evidence="3" id="KW-0963">Cytoplasm</keyword>
<dbReference type="RefSeq" id="XP_008030755.1">
    <property type="nucleotide sequence ID" value="XM_008032564.1"/>
</dbReference>
<feature type="compositionally biased region" description="Basic and acidic residues" evidence="7">
    <location>
        <begin position="579"/>
        <end position="597"/>
    </location>
</feature>
<sequence length="1470" mass="162563">MSFLFGKKNKQQQQQQQAPQQPANALPPATRDISSSHGPGHQPSTSNGANNIRDAEKSRGGPPAQTSTPGGSANNSLSSLQNALSAQAPEPKALREKTDANPQNTNARSVSNAVDSPYPWSSRRLNFTSGNPFPRYGAAINSTASKDGTIYLMGGLVGGATVKGDLWLTEMGNGSMTCYPIATTGDGPGPRVGHASLLVGNAFIVFGGDTKLADNDDLDDTLYLLNTSTKHWSRALPQGPRPTGRYGHTLNILGSKIYIFGGQVEGFFFNDLVAFDLNSLQSSASRWEVLLPNTKEQVSPQNKSPQARTNHSVVTWNDKLYLFGGTDGITWFNDVWTYDPRTNLWTELDCIGYIPVAREGHSAALVNDTMYIFGGRTQEGLDLGDLAAFRISSRRWYMFQNMGHSPSARSGHSMTAFGKHIVVLAGEPSSSASDRNELSLSYILDTSKIRYPPNESAPPPTTQRKMSGGEKSNMAPKVGSPPVRESPMTSQLSRSSDNMTNGALSGASRLPRAAVQSPPGPPPQQQPPQPRENSAKSRSRTPTKNERSYGPPVDTGAASAVNRENVSQPTRDSPLATEMGRKTPEAGGRRTPKESIDTTRSASSVSRNTARSHNQQPSQESIDSSIRQSVESQQQYRGPSREAEHVRTDSAKQASPVTDQRNAELVRELEHLKSSNAWYASELALARRAGYNAGASTSPVFDERSTDSFRDEDKPLLEALFKMKTEMERVQASIRSQAEDAAKRIAEVERQRDAAVSEAIYAKTKLAAHGGGSQRGTPQPDGPRNVDTPDADRLHDTNRRLAAAIAAQAELTTKVEQLSRQVEAEIRAKQLAEETAEAAQKRVNELDSTRQKATAESERLRAELHEAERVARDVSTSAAEAESSAKLLAIDKQELSAKFAKTSEEFKAQTAIIQSLRDAVVASTEKTTLLEKKLSEEREQSDSLRQKLSQLRSEHEARMTELETITQKLRDAEELAESHAEEARIHREAVFSGLQSMTERSEQDGANTDERVAVLQQQLEVASSMARKNQMAADQASEKLRRAEERIAGLEAYQEQSSREGLTIRKQLQQAMRDAQLSEVEKSELHQQHERLRLESNAFEVQLKTLRNLLDERGVNPVDARRSKVMDSPSSRFGTPELNRVRELEQQVDAMNKAHEELRVVFEEREHEVSKEWEEKLQALHNDHQAAVKYLRGTEKMLTKMKQELDRYKSVNHKLEEELSLKRQEARNAENPEWETERTQLRSELSKTQEAMKATVARFEGQLSQLQKELASARADAETAAAATKQAENQVTQLQTDLEALRRQHAQVEERAREAESRVQLFLDQFETSVDNYRRQSHVPGDSARSEHAHHRGHDSVASGESLYSHNDGSSTPEAIPRPDSAATRNSMALDNLASELDALRSHWETTNKAYRLSERFDFERTSNGEKSGLNDTLSKWRSNMDLDDDAHSVTEMQDSKPKKAPSPATASAP</sequence>
<feature type="compositionally biased region" description="Polar residues" evidence="7">
    <location>
        <begin position="562"/>
        <end position="571"/>
    </location>
</feature>
<dbReference type="Proteomes" id="UP000016935">
    <property type="component" value="Unassembled WGS sequence"/>
</dbReference>
<feature type="region of interest" description="Disordered" evidence="7">
    <location>
        <begin position="1"/>
        <end position="116"/>
    </location>
</feature>
<dbReference type="Pfam" id="PF24681">
    <property type="entry name" value="Kelch_KLHDC2_KLHL20_DRC7"/>
    <property type="match status" value="1"/>
</dbReference>
<feature type="region of interest" description="Disordered" evidence="7">
    <location>
        <begin position="933"/>
        <end position="958"/>
    </location>
</feature>
<evidence type="ECO:0000313" key="9">
    <source>
        <dbReference type="Proteomes" id="UP000016935"/>
    </source>
</evidence>
<feature type="compositionally biased region" description="Polar residues" evidence="7">
    <location>
        <begin position="651"/>
        <end position="660"/>
    </location>
</feature>
<organism evidence="8 9">
    <name type="scientific">Exserohilum turcicum (strain 28A)</name>
    <name type="common">Northern leaf blight fungus</name>
    <name type="synonym">Setosphaeria turcica</name>
    <dbReference type="NCBI Taxonomy" id="671987"/>
    <lineage>
        <taxon>Eukaryota</taxon>
        <taxon>Fungi</taxon>
        <taxon>Dikarya</taxon>
        <taxon>Ascomycota</taxon>
        <taxon>Pezizomycotina</taxon>
        <taxon>Dothideomycetes</taxon>
        <taxon>Pleosporomycetidae</taxon>
        <taxon>Pleosporales</taxon>
        <taxon>Pleosporineae</taxon>
        <taxon>Pleosporaceae</taxon>
        <taxon>Exserohilum</taxon>
    </lineage>
</organism>
<feature type="compositionally biased region" description="Low complexity" evidence="7">
    <location>
        <begin position="11"/>
        <end position="29"/>
    </location>
</feature>
<dbReference type="GO" id="GO:0051285">
    <property type="term" value="C:cell cortex of cell tip"/>
    <property type="evidence" value="ECO:0007669"/>
    <property type="project" value="TreeGrafter"/>
</dbReference>
<protein>
    <recommendedName>
        <fullName evidence="10">Cell polarity protein</fullName>
    </recommendedName>
</protein>
<dbReference type="EMBL" id="KB908866">
    <property type="protein sequence ID" value="EOA81238.1"/>
    <property type="molecule type" value="Genomic_DNA"/>
</dbReference>
<dbReference type="SMART" id="SM00612">
    <property type="entry name" value="Kelch"/>
    <property type="match status" value="2"/>
</dbReference>
<dbReference type="InterPro" id="IPR006652">
    <property type="entry name" value="Kelch_1"/>
</dbReference>
<dbReference type="SUPFAM" id="SSF117281">
    <property type="entry name" value="Kelch motif"/>
    <property type="match status" value="1"/>
</dbReference>
<feature type="compositionally biased region" description="Polar residues" evidence="7">
    <location>
        <begin position="100"/>
        <end position="114"/>
    </location>
</feature>
<dbReference type="STRING" id="671987.R0JIR7"/>
<dbReference type="GeneID" id="19397706"/>
<feature type="region of interest" description="Disordered" evidence="7">
    <location>
        <begin position="765"/>
        <end position="792"/>
    </location>
</feature>
<feature type="coiled-coil region" evidence="6">
    <location>
        <begin position="731"/>
        <end position="758"/>
    </location>
</feature>
<name>R0JIR7_EXST2</name>
<feature type="coiled-coil region" evidence="6">
    <location>
        <begin position="1249"/>
        <end position="1325"/>
    </location>
</feature>
<keyword evidence="9" id="KW-1185">Reference proteome</keyword>
<dbReference type="HOGENOM" id="CLU_002697_1_0_1"/>
<evidence type="ECO:0000256" key="6">
    <source>
        <dbReference type="SAM" id="Coils"/>
    </source>
</evidence>
<dbReference type="PANTHER" id="PTHR23244:SF456">
    <property type="entry name" value="MULTIPLE EPIDERMAL GROWTH FACTOR-LIKE DOMAINS PROTEIN 8"/>
    <property type="match status" value="1"/>
</dbReference>